<comment type="caution">
    <text evidence="1">The sequence shown here is derived from an EMBL/GenBank/DDBJ whole genome shotgun (WGS) entry which is preliminary data.</text>
</comment>
<proteinExistence type="predicted"/>
<dbReference type="EMBL" id="JYFE01000081">
    <property type="protein sequence ID" value="KIT14262.1"/>
    <property type="molecule type" value="Genomic_DNA"/>
</dbReference>
<dbReference type="Proteomes" id="UP000032232">
    <property type="component" value="Unassembled WGS sequence"/>
</dbReference>
<name>A0A0D1CHV6_9RHOB</name>
<evidence type="ECO:0000313" key="2">
    <source>
        <dbReference type="Proteomes" id="UP000032232"/>
    </source>
</evidence>
<organism evidence="1 2">
    <name type="scientific">Jannaschia aquimarina</name>
    <dbReference type="NCBI Taxonomy" id="935700"/>
    <lineage>
        <taxon>Bacteria</taxon>
        <taxon>Pseudomonadati</taxon>
        <taxon>Pseudomonadota</taxon>
        <taxon>Alphaproteobacteria</taxon>
        <taxon>Rhodobacterales</taxon>
        <taxon>Roseobacteraceae</taxon>
        <taxon>Jannaschia</taxon>
    </lineage>
</organism>
<protein>
    <submittedName>
        <fullName evidence="1">Uncharacterized protein</fullName>
    </submittedName>
</protein>
<accession>A0A0D1CHV6</accession>
<evidence type="ECO:0000313" key="1">
    <source>
        <dbReference type="EMBL" id="KIT14262.1"/>
    </source>
</evidence>
<sequence>MGARRPVPLSHRDEGMIRTGRVESVARAIERRRAERVRADGSKVREAMLLPDRPPPRPPLKGKVVHLAIATVENPGA</sequence>
<reference evidence="1 2" key="1">
    <citation type="submission" date="2015-02" db="EMBL/GenBank/DDBJ databases">
        <title>Genome Sequence of Jannaschia aquimarina DSM28248, a member of the Roseobacter clade.</title>
        <authorList>
            <person name="Voget S."/>
            <person name="Daniel R."/>
        </authorList>
    </citation>
    <scope>NUCLEOTIDE SEQUENCE [LARGE SCALE GENOMIC DNA]</scope>
    <source>
        <strain evidence="1 2">GSW-M26</strain>
    </source>
</reference>
<dbReference type="STRING" id="935700.jaqu_40560"/>
<dbReference type="AlphaFoldDB" id="A0A0D1CHV6"/>
<keyword evidence="2" id="KW-1185">Reference proteome</keyword>
<gene>
    <name evidence="1" type="ORF">jaqu_40560</name>
</gene>
<dbReference type="PATRIC" id="fig|935700.4.peg.4181"/>